<dbReference type="SUPFAM" id="SSF51294">
    <property type="entry name" value="Hedgehog/intein (Hint) domain"/>
    <property type="match status" value="1"/>
</dbReference>
<dbReference type="SMART" id="SM00306">
    <property type="entry name" value="HintN"/>
    <property type="match status" value="1"/>
</dbReference>
<dbReference type="Gene3D" id="2.170.16.10">
    <property type="entry name" value="Hedgehog/Intein (Hint) domain"/>
    <property type="match status" value="1"/>
</dbReference>
<sequence length="525" mass="55787">MFTFNLQLFGGGGKKSRVSSIDAKLPEATADEKQLLQGQMNWINSTNQSANTLQGMGDRALNDVITPEYGSMYNAYLGANRGNQNAIGALQNQVTTAGAKNLTDNTRYANQLAASVDTMNNGASQLANEYNGALLKNQSAMNSITNGQLPTAYADARRQALNNDLQATVGNAVSGLASRGIVNSSITDSTLNDISKNASNTLAAQYSNDLGQAAALNTQALNNNLSGIGAKMGLWGNTYNNQQNGIINQANLLNQGYANQMNNAGTAAGLVGQREGLAQNPINTGATTQSAAIQPAKDYYSMSQLNNADQEDLLNRYMSLRYGLAQPAQTMVKQGSGGFFGGLMKGFCFVEGTEIATPEGGKAIETFVNGDTVITLGAVNDVIELHDMGEKETHRLETVSFGVTTTGTEKFLTPEGLKLASDLVVGETVVMTVNGYEPVTVSEATGNTEHVYELQCTGDNLFYANGIMAEGINEDELKAIAEAPEEKPEEKPAKKTTKKSSKKDEPVEEATEATEETEGNKKVEE</sequence>
<evidence type="ECO:0000259" key="2">
    <source>
        <dbReference type="SMART" id="SM00306"/>
    </source>
</evidence>
<dbReference type="InterPro" id="IPR003587">
    <property type="entry name" value="Hint_dom_N"/>
</dbReference>
<accession>A0A8S5LQ39</accession>
<organism evidence="3">
    <name type="scientific">Podoviridae sp. ctYMC43</name>
    <dbReference type="NCBI Taxonomy" id="2827619"/>
    <lineage>
        <taxon>Viruses</taxon>
        <taxon>Duplodnaviria</taxon>
        <taxon>Heunggongvirae</taxon>
        <taxon>Uroviricota</taxon>
        <taxon>Caudoviricetes</taxon>
    </lineage>
</organism>
<feature type="compositionally biased region" description="Basic and acidic residues" evidence="1">
    <location>
        <begin position="478"/>
        <end position="493"/>
    </location>
</feature>
<reference evidence="3" key="1">
    <citation type="journal article" date="2021" name="Proc. Natl. Acad. Sci. U.S.A.">
        <title>A Catalog of Tens of Thousands of Viruses from Human Metagenomes Reveals Hidden Associations with Chronic Diseases.</title>
        <authorList>
            <person name="Tisza M.J."/>
            <person name="Buck C.B."/>
        </authorList>
    </citation>
    <scope>NUCLEOTIDE SEQUENCE</scope>
    <source>
        <strain evidence="3">CtYMC43</strain>
    </source>
</reference>
<dbReference type="CDD" id="cd00081">
    <property type="entry name" value="Hint"/>
    <property type="match status" value="1"/>
</dbReference>
<protein>
    <submittedName>
        <fullName evidence="3">Hint</fullName>
    </submittedName>
</protein>
<feature type="region of interest" description="Disordered" evidence="1">
    <location>
        <begin position="478"/>
        <end position="525"/>
    </location>
</feature>
<name>A0A8S5LQ39_9CAUD</name>
<feature type="domain" description="Hint" evidence="2">
    <location>
        <begin position="346"/>
        <end position="433"/>
    </location>
</feature>
<feature type="compositionally biased region" description="Acidic residues" evidence="1">
    <location>
        <begin position="506"/>
        <end position="517"/>
    </location>
</feature>
<evidence type="ECO:0000256" key="1">
    <source>
        <dbReference type="SAM" id="MobiDB-lite"/>
    </source>
</evidence>
<evidence type="ECO:0000313" key="3">
    <source>
        <dbReference type="EMBL" id="DAD72008.1"/>
    </source>
</evidence>
<proteinExistence type="predicted"/>
<dbReference type="InterPro" id="IPR036844">
    <property type="entry name" value="Hint_dom_sf"/>
</dbReference>
<dbReference type="EMBL" id="BK015892">
    <property type="protein sequence ID" value="DAD72008.1"/>
    <property type="molecule type" value="Genomic_DNA"/>
</dbReference>